<accession>A0A9P6M6J5</accession>
<feature type="non-terminal residue" evidence="1">
    <location>
        <position position="84"/>
    </location>
</feature>
<dbReference type="Proteomes" id="UP000749646">
    <property type="component" value="Unassembled WGS sequence"/>
</dbReference>
<evidence type="ECO:0000313" key="1">
    <source>
        <dbReference type="EMBL" id="KAF9967597.1"/>
    </source>
</evidence>
<reference evidence="1" key="1">
    <citation type="journal article" date="2020" name="Fungal Divers.">
        <title>Resolving the Mortierellaceae phylogeny through synthesis of multi-gene phylogenetics and phylogenomics.</title>
        <authorList>
            <person name="Vandepol N."/>
            <person name="Liber J."/>
            <person name="Desiro A."/>
            <person name="Na H."/>
            <person name="Kennedy M."/>
            <person name="Barry K."/>
            <person name="Grigoriev I.V."/>
            <person name="Miller A.N."/>
            <person name="O'Donnell K."/>
            <person name="Stajich J.E."/>
            <person name="Bonito G."/>
        </authorList>
    </citation>
    <scope>NUCLEOTIDE SEQUENCE</scope>
    <source>
        <strain evidence="1">MES-2147</strain>
    </source>
</reference>
<sequence>AVQAFVKAIIGVDNNVNLDVTIAAIVEAHISGSTIDVKVLVADIRVLIQALVKKVVVDVDAQVLAKVYAQICVTNVITLPATVD</sequence>
<proteinExistence type="predicted"/>
<dbReference type="AlphaFoldDB" id="A0A9P6M6J5"/>
<dbReference type="OrthoDB" id="2491343at2759"/>
<keyword evidence="2" id="KW-1185">Reference proteome</keyword>
<feature type="non-terminal residue" evidence="1">
    <location>
        <position position="1"/>
    </location>
</feature>
<name>A0A9P6M6J5_9FUNG</name>
<protein>
    <submittedName>
        <fullName evidence="1">Uncharacterized protein</fullName>
    </submittedName>
</protein>
<comment type="caution">
    <text evidence="1">The sequence shown here is derived from an EMBL/GenBank/DDBJ whole genome shotgun (WGS) entry which is preliminary data.</text>
</comment>
<dbReference type="EMBL" id="JAAAHW010005595">
    <property type="protein sequence ID" value="KAF9967597.1"/>
    <property type="molecule type" value="Genomic_DNA"/>
</dbReference>
<organism evidence="1 2">
    <name type="scientific">Modicella reniformis</name>
    <dbReference type="NCBI Taxonomy" id="1440133"/>
    <lineage>
        <taxon>Eukaryota</taxon>
        <taxon>Fungi</taxon>
        <taxon>Fungi incertae sedis</taxon>
        <taxon>Mucoromycota</taxon>
        <taxon>Mortierellomycotina</taxon>
        <taxon>Mortierellomycetes</taxon>
        <taxon>Mortierellales</taxon>
        <taxon>Mortierellaceae</taxon>
        <taxon>Modicella</taxon>
    </lineage>
</organism>
<gene>
    <name evidence="1" type="ORF">BGZ65_012990</name>
</gene>
<evidence type="ECO:0000313" key="2">
    <source>
        <dbReference type="Proteomes" id="UP000749646"/>
    </source>
</evidence>